<evidence type="ECO:0000256" key="1">
    <source>
        <dbReference type="ARBA" id="ARBA00005187"/>
    </source>
</evidence>
<dbReference type="PANTHER" id="PTHR43284:SF1">
    <property type="entry name" value="ASPARAGINE SYNTHETASE"/>
    <property type="match status" value="1"/>
</dbReference>
<dbReference type="InterPro" id="IPR051786">
    <property type="entry name" value="ASN_synthetase/amidase"/>
</dbReference>
<comment type="pathway">
    <text evidence="1">Amino-acid biosynthesis; L-asparagine biosynthesis; L-asparagine from L-aspartate (L-Gln route): step 1/1.</text>
</comment>
<accession>A0A5N5W6K1</accession>
<gene>
    <name evidence="6" type="ORF">FRZ00_16700</name>
</gene>
<dbReference type="InterPro" id="IPR014729">
    <property type="entry name" value="Rossmann-like_a/b/a_fold"/>
</dbReference>
<dbReference type="SUPFAM" id="SSF52402">
    <property type="entry name" value="Adenine nucleotide alpha hydrolases-like"/>
    <property type="match status" value="1"/>
</dbReference>
<dbReference type="PANTHER" id="PTHR43284">
    <property type="entry name" value="ASPARAGINE SYNTHETASE (GLUTAMINE-HYDROLYZING)"/>
    <property type="match status" value="1"/>
</dbReference>
<dbReference type="GO" id="GO:0004066">
    <property type="term" value="F:asparagine synthase (glutamine-hydrolyzing) activity"/>
    <property type="evidence" value="ECO:0007669"/>
    <property type="project" value="UniProtKB-EC"/>
</dbReference>
<name>A0A5N5W6K1_STRMB</name>
<keyword evidence="3" id="KW-0061">Asparagine biosynthesis</keyword>
<feature type="domain" description="Asparagine synthetase" evidence="5">
    <location>
        <begin position="212"/>
        <end position="597"/>
    </location>
</feature>
<dbReference type="InterPro" id="IPR001962">
    <property type="entry name" value="Asn_synthase"/>
</dbReference>
<organism evidence="6 7">
    <name type="scientific">Streptomyces mobaraensis</name>
    <name type="common">Streptoverticillium mobaraense</name>
    <dbReference type="NCBI Taxonomy" id="35621"/>
    <lineage>
        <taxon>Bacteria</taxon>
        <taxon>Bacillati</taxon>
        <taxon>Actinomycetota</taxon>
        <taxon>Actinomycetes</taxon>
        <taxon>Kitasatosporales</taxon>
        <taxon>Streptomycetaceae</taxon>
        <taxon>Streptomyces</taxon>
    </lineage>
</organism>
<keyword evidence="7" id="KW-1185">Reference proteome</keyword>
<dbReference type="GO" id="GO:0006529">
    <property type="term" value="P:asparagine biosynthetic process"/>
    <property type="evidence" value="ECO:0007669"/>
    <property type="project" value="UniProtKB-KW"/>
</dbReference>
<dbReference type="EC" id="6.3.5.4" evidence="2"/>
<comment type="catalytic activity">
    <reaction evidence="4">
        <text>L-aspartate + L-glutamine + ATP + H2O = L-asparagine + L-glutamate + AMP + diphosphate + H(+)</text>
        <dbReference type="Rhea" id="RHEA:12228"/>
        <dbReference type="ChEBI" id="CHEBI:15377"/>
        <dbReference type="ChEBI" id="CHEBI:15378"/>
        <dbReference type="ChEBI" id="CHEBI:29985"/>
        <dbReference type="ChEBI" id="CHEBI:29991"/>
        <dbReference type="ChEBI" id="CHEBI:30616"/>
        <dbReference type="ChEBI" id="CHEBI:33019"/>
        <dbReference type="ChEBI" id="CHEBI:58048"/>
        <dbReference type="ChEBI" id="CHEBI:58359"/>
        <dbReference type="ChEBI" id="CHEBI:456215"/>
        <dbReference type="EC" id="6.3.5.4"/>
    </reaction>
</comment>
<evidence type="ECO:0000313" key="7">
    <source>
        <dbReference type="Proteomes" id="UP000327000"/>
    </source>
</evidence>
<evidence type="ECO:0000256" key="4">
    <source>
        <dbReference type="ARBA" id="ARBA00048741"/>
    </source>
</evidence>
<dbReference type="AlphaFoldDB" id="A0A5N5W6K1"/>
<evidence type="ECO:0000256" key="2">
    <source>
        <dbReference type="ARBA" id="ARBA00012737"/>
    </source>
</evidence>
<dbReference type="Gene3D" id="3.40.50.620">
    <property type="entry name" value="HUPs"/>
    <property type="match status" value="1"/>
</dbReference>
<proteinExistence type="predicted"/>
<sequence length="600" mass="64371">MTGQEERFFVVLPDHETAAAAAGRLPPGHTRIMTHPSGRPWVVGRTGAEPVVSVEAGTARLVVVGHCSASRSELTALAARTTDPAQLDGPASRWAGSHHLIASVGGRTQIRGSASGLRRVFHGSLDGLAVAGDRADVLAALTGASLDRTVLALRLLGSLPHPLSDRPAWRGVAAVPPGSRLTLSPDGRRHRVDRWWHPPEAVRPLAEAAAPLRRSLEEAVRVRTRDASTLTSDLSGGMDSTTMTVLAAREPVALTAFTVENDDSADDDVYWARLAAARLPGVKHIVFPQRDLPSFFSGLTDLAGPPDEPSTALLSAPRLRALRALAIGHGSRLHLDGLGGDQSLSGHPARYHDLLRSRPLTAARSLYAYRRLAGFPLADAARTLLDGDSYRRWLTAEAAALVRGRARRARDRAFDWGGDLRLPPWATPEARHLVTVALRETVRTAVPLAPARGAHADLLAIQDAGRQVRGFHQLTSTDDILSASPFLDDRVVEACLATRPQDRVTPWEFKPLAKAAMRGITPSEVLERRTKSDGTTIAAEGFAAHRRELAALWDSSRLAALGLADPGPLRALCERPYAPRSHEGAFATALACELWVRSAG</sequence>
<dbReference type="OrthoDB" id="7053173at2"/>
<evidence type="ECO:0000256" key="3">
    <source>
        <dbReference type="ARBA" id="ARBA00022888"/>
    </source>
</evidence>
<reference evidence="6 7" key="1">
    <citation type="journal article" date="2019" name="Microb. Cell Fact.">
        <title>Exploring novel herbicidin analogues by transcriptional regulator overexpression and MS/MS molecular networking.</title>
        <authorList>
            <person name="Shi Y."/>
            <person name="Gu R."/>
            <person name="Li Y."/>
            <person name="Wang X."/>
            <person name="Ren W."/>
            <person name="Li X."/>
            <person name="Wang L."/>
            <person name="Xie Y."/>
            <person name="Hong B."/>
        </authorList>
    </citation>
    <scope>NUCLEOTIDE SEQUENCE [LARGE SCALE GENOMIC DNA]</scope>
    <source>
        <strain evidence="6 7">US-43</strain>
    </source>
</reference>
<keyword evidence="3" id="KW-0028">Amino-acid biosynthesis</keyword>
<comment type="caution">
    <text evidence="6">The sequence shown here is derived from an EMBL/GenBank/DDBJ whole genome shotgun (WGS) entry which is preliminary data.</text>
</comment>
<dbReference type="Pfam" id="PF00733">
    <property type="entry name" value="Asn_synthase"/>
    <property type="match status" value="1"/>
</dbReference>
<evidence type="ECO:0000259" key="5">
    <source>
        <dbReference type="Pfam" id="PF00733"/>
    </source>
</evidence>
<dbReference type="Proteomes" id="UP000327000">
    <property type="component" value="Unassembled WGS sequence"/>
</dbReference>
<dbReference type="EMBL" id="VOKX01000032">
    <property type="protein sequence ID" value="KAB7843608.1"/>
    <property type="molecule type" value="Genomic_DNA"/>
</dbReference>
<evidence type="ECO:0000313" key="6">
    <source>
        <dbReference type="EMBL" id="KAB7843608.1"/>
    </source>
</evidence>
<protein>
    <recommendedName>
        <fullName evidence="2">asparagine synthase (glutamine-hydrolyzing)</fullName>
        <ecNumber evidence="2">6.3.5.4</ecNumber>
    </recommendedName>
</protein>
<dbReference type="RefSeq" id="WP_152264018.1">
    <property type="nucleotide sequence ID" value="NZ_VOKX01000032.1"/>
</dbReference>